<reference evidence="4" key="1">
    <citation type="submission" date="2021-02" db="EMBL/GenBank/DDBJ databases">
        <authorList>
            <person name="Nowell W R."/>
        </authorList>
    </citation>
    <scope>NUCLEOTIDE SEQUENCE</scope>
</reference>
<keyword evidence="5" id="KW-1185">Reference proteome</keyword>
<keyword evidence="3" id="KW-0732">Signal</keyword>
<organism evidence="4 5">
    <name type="scientific">Rotaria sordida</name>
    <dbReference type="NCBI Taxonomy" id="392033"/>
    <lineage>
        <taxon>Eukaryota</taxon>
        <taxon>Metazoa</taxon>
        <taxon>Spiralia</taxon>
        <taxon>Gnathifera</taxon>
        <taxon>Rotifera</taxon>
        <taxon>Eurotatoria</taxon>
        <taxon>Bdelloidea</taxon>
        <taxon>Philodinida</taxon>
        <taxon>Philodinidae</taxon>
        <taxon>Rotaria</taxon>
    </lineage>
</organism>
<name>A0A813NSK8_9BILA</name>
<evidence type="ECO:0000256" key="3">
    <source>
        <dbReference type="SAM" id="SignalP"/>
    </source>
</evidence>
<feature type="chain" id="PRO_5032296569" evidence="3">
    <location>
        <begin position="23"/>
        <end position="456"/>
    </location>
</feature>
<dbReference type="PANTHER" id="PTHR34106:SF5">
    <property type="entry name" value="GLYCOSIDASE"/>
    <property type="match status" value="1"/>
</dbReference>
<comment type="caution">
    <text evidence="4">The sequence shown here is derived from an EMBL/GenBank/DDBJ whole genome shotgun (WGS) entry which is preliminary data.</text>
</comment>
<dbReference type="Gene3D" id="2.115.10.20">
    <property type="entry name" value="Glycosyl hydrolase domain, family 43"/>
    <property type="match status" value="1"/>
</dbReference>
<dbReference type="AlphaFoldDB" id="A0A813NSK8"/>
<dbReference type="InterPro" id="IPR007184">
    <property type="entry name" value="Mannoside_phosphorylase"/>
</dbReference>
<dbReference type="Proteomes" id="UP000663870">
    <property type="component" value="Unassembled WGS sequence"/>
</dbReference>
<dbReference type="InterPro" id="IPR023296">
    <property type="entry name" value="Glyco_hydro_beta-prop_sf"/>
</dbReference>
<protein>
    <submittedName>
        <fullName evidence="4">Uncharacterized protein</fullName>
    </submittedName>
</protein>
<evidence type="ECO:0000256" key="1">
    <source>
        <dbReference type="ARBA" id="ARBA00022676"/>
    </source>
</evidence>
<gene>
    <name evidence="4" type="ORF">JXQ802_LOCUS1209</name>
</gene>
<dbReference type="Pfam" id="PF04041">
    <property type="entry name" value="Glyco_hydro_130"/>
    <property type="match status" value="1"/>
</dbReference>
<keyword evidence="1" id="KW-0328">Glycosyltransferase</keyword>
<accession>A0A813NSK8</accession>
<feature type="signal peptide" evidence="3">
    <location>
        <begin position="1"/>
        <end position="22"/>
    </location>
</feature>
<evidence type="ECO:0000256" key="2">
    <source>
        <dbReference type="ARBA" id="ARBA00022679"/>
    </source>
</evidence>
<dbReference type="EMBL" id="CAJNOL010000013">
    <property type="protein sequence ID" value="CAF0742518.1"/>
    <property type="molecule type" value="Genomic_DNA"/>
</dbReference>
<dbReference type="PANTHER" id="PTHR34106">
    <property type="entry name" value="GLYCOSIDASE"/>
    <property type="match status" value="1"/>
</dbReference>
<proteinExistence type="predicted"/>
<sequence length="456" mass="52471">MSISKVFTILFFVLLWSSYSVSYVPPRFEMKRLSNNPIISSWDKNSDFLYNYNSAFMPMINDSNAIILLVRVQNLLDNAESIYNVGPSKIAVSQSIDNNHLKYSHIKQENIIIDTDVDYQSVGAEDPRVVLFNGVYYLYYTAVSKEPSGDWRAQLALATCESNCLTKGNWKHHGPLFPEVFWSKSGSLLIHNDTHRYLFFNDSNIAIAQTTDLIHYSLTNEYLLRTRSDSFDSELVESGPEPLKLSDENYLFLYNSARRTNITNPKPDWSLEYNLGWVILNGQNPTEILARSDQPIFSPELDWEKCDNSSSEWANRGLTPLVIFVEGWKKTTQDTFLVWYQGCDSTMGLAELKLTYIRAWLLTIYFPSVDNVNRPKNDCIIHMSYLIVVCCPIMFAQCIVHCTIINSKNLIEMLARRDQLICSPEAVWRKWDNHDLTSLVIFVEGHKKTAEDTFSV</sequence>
<keyword evidence="2" id="KW-0808">Transferase</keyword>
<evidence type="ECO:0000313" key="5">
    <source>
        <dbReference type="Proteomes" id="UP000663870"/>
    </source>
</evidence>
<dbReference type="GO" id="GO:0016757">
    <property type="term" value="F:glycosyltransferase activity"/>
    <property type="evidence" value="ECO:0007669"/>
    <property type="project" value="UniProtKB-KW"/>
</dbReference>
<dbReference type="SUPFAM" id="SSF75005">
    <property type="entry name" value="Arabinanase/levansucrase/invertase"/>
    <property type="match status" value="1"/>
</dbReference>
<evidence type="ECO:0000313" key="4">
    <source>
        <dbReference type="EMBL" id="CAF0742518.1"/>
    </source>
</evidence>